<evidence type="ECO:0000259" key="6">
    <source>
        <dbReference type="PROSITE" id="PS50043"/>
    </source>
</evidence>
<evidence type="ECO:0000256" key="4">
    <source>
        <dbReference type="ARBA" id="ARBA00023163"/>
    </source>
</evidence>
<dbReference type="SMART" id="SM00421">
    <property type="entry name" value="HTH_LUXR"/>
    <property type="match status" value="1"/>
</dbReference>
<dbReference type="RefSeq" id="WP_075129314.1">
    <property type="nucleotide sequence ID" value="NZ_MSIE01000071.1"/>
</dbReference>
<evidence type="ECO:0000256" key="3">
    <source>
        <dbReference type="ARBA" id="ARBA00023125"/>
    </source>
</evidence>
<dbReference type="InterPro" id="IPR000792">
    <property type="entry name" value="Tscrpt_reg_LuxR_C"/>
</dbReference>
<dbReference type="InterPro" id="IPR011006">
    <property type="entry name" value="CheY-like_superfamily"/>
</dbReference>
<keyword evidence="2" id="KW-0805">Transcription regulation</keyword>
<dbReference type="PANTHER" id="PTHR43214">
    <property type="entry name" value="TWO-COMPONENT RESPONSE REGULATOR"/>
    <property type="match status" value="1"/>
</dbReference>
<dbReference type="SUPFAM" id="SSF52172">
    <property type="entry name" value="CheY-like"/>
    <property type="match status" value="1"/>
</dbReference>
<dbReference type="CDD" id="cd17535">
    <property type="entry name" value="REC_NarL-like"/>
    <property type="match status" value="1"/>
</dbReference>
<dbReference type="STRING" id="1912961.BU204_30840"/>
<name>A0A1Q8C8X6_9PSEU</name>
<dbReference type="PANTHER" id="PTHR43214:SF24">
    <property type="entry name" value="TRANSCRIPTIONAL REGULATORY PROTEIN NARL-RELATED"/>
    <property type="match status" value="1"/>
</dbReference>
<dbReference type="PROSITE" id="PS50110">
    <property type="entry name" value="RESPONSE_REGULATORY"/>
    <property type="match status" value="1"/>
</dbReference>
<dbReference type="InterPro" id="IPR001789">
    <property type="entry name" value="Sig_transdc_resp-reg_receiver"/>
</dbReference>
<dbReference type="EMBL" id="MSIE01000071">
    <property type="protein sequence ID" value="OLF10811.1"/>
    <property type="molecule type" value="Genomic_DNA"/>
</dbReference>
<dbReference type="Proteomes" id="UP000185596">
    <property type="component" value="Unassembled WGS sequence"/>
</dbReference>
<proteinExistence type="predicted"/>
<evidence type="ECO:0000259" key="7">
    <source>
        <dbReference type="PROSITE" id="PS50110"/>
    </source>
</evidence>
<feature type="domain" description="HTH luxR-type" evidence="6">
    <location>
        <begin position="141"/>
        <end position="206"/>
    </location>
</feature>
<dbReference type="Pfam" id="PF00072">
    <property type="entry name" value="Response_reg"/>
    <property type="match status" value="1"/>
</dbReference>
<dbReference type="CDD" id="cd06170">
    <property type="entry name" value="LuxR_C_like"/>
    <property type="match status" value="1"/>
</dbReference>
<dbReference type="Pfam" id="PF00196">
    <property type="entry name" value="GerE"/>
    <property type="match status" value="1"/>
</dbReference>
<dbReference type="GO" id="GO:0000160">
    <property type="term" value="P:phosphorelay signal transduction system"/>
    <property type="evidence" value="ECO:0007669"/>
    <property type="project" value="InterPro"/>
</dbReference>
<reference evidence="8 9" key="1">
    <citation type="submission" date="2016-12" db="EMBL/GenBank/DDBJ databases">
        <title>The draft genome sequence of Actinophytocola sp. 11-183.</title>
        <authorList>
            <person name="Wang W."/>
            <person name="Yuan L."/>
        </authorList>
    </citation>
    <scope>NUCLEOTIDE SEQUENCE [LARGE SCALE GENOMIC DNA]</scope>
    <source>
        <strain evidence="8 9">11-183</strain>
    </source>
</reference>
<comment type="caution">
    <text evidence="8">The sequence shown here is derived from an EMBL/GenBank/DDBJ whole genome shotgun (WGS) entry which is preliminary data.</text>
</comment>
<dbReference type="SMART" id="SM00448">
    <property type="entry name" value="REC"/>
    <property type="match status" value="1"/>
</dbReference>
<organism evidence="8 9">
    <name type="scientific">Actinophytocola xanthii</name>
    <dbReference type="NCBI Taxonomy" id="1912961"/>
    <lineage>
        <taxon>Bacteria</taxon>
        <taxon>Bacillati</taxon>
        <taxon>Actinomycetota</taxon>
        <taxon>Actinomycetes</taxon>
        <taxon>Pseudonocardiales</taxon>
        <taxon>Pseudonocardiaceae</taxon>
    </lineage>
</organism>
<keyword evidence="3 8" id="KW-0238">DNA-binding</keyword>
<gene>
    <name evidence="8" type="ORF">BU204_30840</name>
</gene>
<dbReference type="PRINTS" id="PR00038">
    <property type="entry name" value="HTHLUXR"/>
</dbReference>
<keyword evidence="1 5" id="KW-0597">Phosphoprotein</keyword>
<feature type="modified residue" description="4-aspartylphosphate" evidence="5">
    <location>
        <position position="57"/>
    </location>
</feature>
<dbReference type="GO" id="GO:0003677">
    <property type="term" value="F:DNA binding"/>
    <property type="evidence" value="ECO:0007669"/>
    <property type="project" value="UniProtKB-KW"/>
</dbReference>
<evidence type="ECO:0000313" key="8">
    <source>
        <dbReference type="EMBL" id="OLF10811.1"/>
    </source>
</evidence>
<feature type="domain" description="Response regulatory" evidence="7">
    <location>
        <begin position="6"/>
        <end position="122"/>
    </location>
</feature>
<dbReference type="SUPFAM" id="SSF46894">
    <property type="entry name" value="C-terminal effector domain of the bipartite response regulators"/>
    <property type="match status" value="1"/>
</dbReference>
<evidence type="ECO:0000256" key="2">
    <source>
        <dbReference type="ARBA" id="ARBA00023015"/>
    </source>
</evidence>
<dbReference type="InterPro" id="IPR039420">
    <property type="entry name" value="WalR-like"/>
</dbReference>
<dbReference type="InterPro" id="IPR016032">
    <property type="entry name" value="Sig_transdc_resp-reg_C-effctor"/>
</dbReference>
<evidence type="ECO:0000256" key="1">
    <source>
        <dbReference type="ARBA" id="ARBA00022553"/>
    </source>
</evidence>
<dbReference type="OrthoDB" id="9808843at2"/>
<dbReference type="PROSITE" id="PS50043">
    <property type="entry name" value="HTH_LUXR_2"/>
    <property type="match status" value="1"/>
</dbReference>
<sequence>MTGPIRVLVVDDHAVIRDGIAAMLDPHDDLLVVGTAADGADAVKLATALRPDVVLMDLRMPGVDGVAATARISALPSPPHILVLTTYDSDADITRAIAAGALGYLLKDTSRDDLLDAIRAVADGVSVLTPSVATTLVRQHRATRIEPLSTRERQVLTLVAGGATNREIAAALKISEATVKTYLTRIFTKLEVGDRTAAVTAALAQRLITLPVVD</sequence>
<evidence type="ECO:0000256" key="5">
    <source>
        <dbReference type="PROSITE-ProRule" id="PRU00169"/>
    </source>
</evidence>
<dbReference type="InterPro" id="IPR058245">
    <property type="entry name" value="NreC/VraR/RcsB-like_REC"/>
</dbReference>
<protein>
    <submittedName>
        <fullName evidence="8">DNA-binding response regulator</fullName>
    </submittedName>
</protein>
<evidence type="ECO:0000313" key="9">
    <source>
        <dbReference type="Proteomes" id="UP000185596"/>
    </source>
</evidence>
<dbReference type="PROSITE" id="PS00622">
    <property type="entry name" value="HTH_LUXR_1"/>
    <property type="match status" value="1"/>
</dbReference>
<accession>A0A1Q8C8X6</accession>
<dbReference type="AlphaFoldDB" id="A0A1Q8C8X6"/>
<dbReference type="GO" id="GO:0006355">
    <property type="term" value="P:regulation of DNA-templated transcription"/>
    <property type="evidence" value="ECO:0007669"/>
    <property type="project" value="InterPro"/>
</dbReference>
<dbReference type="Gene3D" id="3.40.50.2300">
    <property type="match status" value="1"/>
</dbReference>
<keyword evidence="4" id="KW-0804">Transcription</keyword>
<keyword evidence="9" id="KW-1185">Reference proteome</keyword>